<comment type="caution">
    <text evidence="1">The sequence shown here is derived from an EMBL/GenBank/DDBJ whole genome shotgun (WGS) entry which is preliminary data.</text>
</comment>
<evidence type="ECO:0000313" key="1">
    <source>
        <dbReference type="EMBL" id="KAJ0040882.1"/>
    </source>
</evidence>
<gene>
    <name evidence="1" type="ORF">Pint_27892</name>
</gene>
<accession>A0ACC0YQX4</accession>
<dbReference type="Proteomes" id="UP001163603">
    <property type="component" value="Chromosome 5"/>
</dbReference>
<protein>
    <submittedName>
        <fullName evidence="1">Uncharacterized protein</fullName>
    </submittedName>
</protein>
<keyword evidence="2" id="KW-1185">Reference proteome</keyword>
<evidence type="ECO:0000313" key="2">
    <source>
        <dbReference type="Proteomes" id="UP001163603"/>
    </source>
</evidence>
<dbReference type="EMBL" id="CM047740">
    <property type="protein sequence ID" value="KAJ0040882.1"/>
    <property type="molecule type" value="Genomic_DNA"/>
</dbReference>
<name>A0ACC0YQX4_9ROSI</name>
<reference evidence="2" key="1">
    <citation type="journal article" date="2023" name="G3 (Bethesda)">
        <title>Genome assembly and association tests identify interacting loci associated with vigor, precocity, and sex in interspecific pistachio rootstocks.</title>
        <authorList>
            <person name="Palmer W."/>
            <person name="Jacygrad E."/>
            <person name="Sagayaradj S."/>
            <person name="Cavanaugh K."/>
            <person name="Han R."/>
            <person name="Bertier L."/>
            <person name="Beede B."/>
            <person name="Kafkas S."/>
            <person name="Golino D."/>
            <person name="Preece J."/>
            <person name="Michelmore R."/>
        </authorList>
    </citation>
    <scope>NUCLEOTIDE SEQUENCE [LARGE SCALE GENOMIC DNA]</scope>
</reference>
<proteinExistence type="predicted"/>
<sequence>MIVMLDSSIHIRFHGVQMWVSLHIHCFCCVYNGHRKIPSTQPLISRSYPAPV</sequence>
<organism evidence="1 2">
    <name type="scientific">Pistacia integerrima</name>
    <dbReference type="NCBI Taxonomy" id="434235"/>
    <lineage>
        <taxon>Eukaryota</taxon>
        <taxon>Viridiplantae</taxon>
        <taxon>Streptophyta</taxon>
        <taxon>Embryophyta</taxon>
        <taxon>Tracheophyta</taxon>
        <taxon>Spermatophyta</taxon>
        <taxon>Magnoliopsida</taxon>
        <taxon>eudicotyledons</taxon>
        <taxon>Gunneridae</taxon>
        <taxon>Pentapetalae</taxon>
        <taxon>rosids</taxon>
        <taxon>malvids</taxon>
        <taxon>Sapindales</taxon>
        <taxon>Anacardiaceae</taxon>
        <taxon>Pistacia</taxon>
    </lineage>
</organism>